<evidence type="ECO:0000313" key="2">
    <source>
        <dbReference type="EMBL" id="MFC3712043.1"/>
    </source>
</evidence>
<name>A0ABV7XAH8_9SPHN</name>
<reference evidence="3" key="1">
    <citation type="journal article" date="2019" name="Int. J. Syst. Evol. Microbiol.">
        <title>The Global Catalogue of Microorganisms (GCM) 10K type strain sequencing project: providing services to taxonomists for standard genome sequencing and annotation.</title>
        <authorList>
            <consortium name="The Broad Institute Genomics Platform"/>
            <consortium name="The Broad Institute Genome Sequencing Center for Infectious Disease"/>
            <person name="Wu L."/>
            <person name="Ma J."/>
        </authorList>
    </citation>
    <scope>NUCLEOTIDE SEQUENCE [LARGE SCALE GENOMIC DNA]</scope>
    <source>
        <strain evidence="3">KCTC 42644</strain>
    </source>
</reference>
<keyword evidence="1" id="KW-0732">Signal</keyword>
<dbReference type="EMBL" id="JBHRXV010000004">
    <property type="protein sequence ID" value="MFC3712043.1"/>
    <property type="molecule type" value="Genomic_DNA"/>
</dbReference>
<feature type="signal peptide" evidence="1">
    <location>
        <begin position="1"/>
        <end position="20"/>
    </location>
</feature>
<proteinExistence type="predicted"/>
<organism evidence="2 3">
    <name type="scientific">Sphingoaurantiacus capsulatus</name>
    <dbReference type="NCBI Taxonomy" id="1771310"/>
    <lineage>
        <taxon>Bacteria</taxon>
        <taxon>Pseudomonadati</taxon>
        <taxon>Pseudomonadota</taxon>
        <taxon>Alphaproteobacteria</taxon>
        <taxon>Sphingomonadales</taxon>
        <taxon>Sphingosinicellaceae</taxon>
        <taxon>Sphingoaurantiacus</taxon>
    </lineage>
</organism>
<accession>A0ABV7XAH8</accession>
<dbReference type="InterPro" id="IPR046033">
    <property type="entry name" value="DUF5991"/>
</dbReference>
<keyword evidence="3" id="KW-1185">Reference proteome</keyword>
<feature type="chain" id="PRO_5046438077" evidence="1">
    <location>
        <begin position="21"/>
        <end position="141"/>
    </location>
</feature>
<sequence>MKLRFATAAIAALAASAAIAAPAAWNGKYVFEEALGPNLTKTINLFVTHELTLSPTDCRIKAQGYQTDETILCTAAPKGQGLELRFKSYGDGKTVNKYGTKIYTVGEPLLTLSKPGGKLTTTWQSYTPNKKSPPGAYFKKA</sequence>
<dbReference type="Pfam" id="PF19453">
    <property type="entry name" value="DUF5991"/>
    <property type="match status" value="1"/>
</dbReference>
<comment type="caution">
    <text evidence="2">The sequence shown here is derived from an EMBL/GenBank/DDBJ whole genome shotgun (WGS) entry which is preliminary data.</text>
</comment>
<dbReference type="RefSeq" id="WP_380858165.1">
    <property type="nucleotide sequence ID" value="NZ_JBHRXV010000004.1"/>
</dbReference>
<gene>
    <name evidence="2" type="ORF">ACFOMD_05650</name>
</gene>
<evidence type="ECO:0000256" key="1">
    <source>
        <dbReference type="SAM" id="SignalP"/>
    </source>
</evidence>
<dbReference type="Proteomes" id="UP001595615">
    <property type="component" value="Unassembled WGS sequence"/>
</dbReference>
<evidence type="ECO:0000313" key="3">
    <source>
        <dbReference type="Proteomes" id="UP001595615"/>
    </source>
</evidence>
<protein>
    <submittedName>
        <fullName evidence="2">DUF5991 domain-containing protein</fullName>
    </submittedName>
</protein>